<dbReference type="SUPFAM" id="SSF53955">
    <property type="entry name" value="Lysozyme-like"/>
    <property type="match status" value="1"/>
</dbReference>
<dbReference type="InterPro" id="IPR002196">
    <property type="entry name" value="Glyco_hydro_24"/>
</dbReference>
<dbReference type="Pfam" id="PF00959">
    <property type="entry name" value="Phage_lysozyme"/>
    <property type="match status" value="1"/>
</dbReference>
<evidence type="ECO:0000313" key="5">
    <source>
        <dbReference type="EMBL" id="QCP49135.1"/>
    </source>
</evidence>
<reference evidence="5 6" key="1">
    <citation type="submission" date="2019-05" db="EMBL/GenBank/DDBJ databases">
        <title>Burkholderia sp. DHOD12, isolated from subtropical forest soil.</title>
        <authorList>
            <person name="Gao Z.-H."/>
            <person name="Qiu L.-H."/>
        </authorList>
    </citation>
    <scope>NUCLEOTIDE SEQUENCE [LARGE SCALE GENOMIC DNA]</scope>
    <source>
        <strain evidence="5 6">DHOD12</strain>
    </source>
</reference>
<keyword evidence="4" id="KW-0326">Glycosidase</keyword>
<dbReference type="InterPro" id="IPR023347">
    <property type="entry name" value="Lysozyme_dom_sf"/>
</dbReference>
<keyword evidence="1 4" id="KW-0929">Antimicrobial</keyword>
<dbReference type="GO" id="GO:0042742">
    <property type="term" value="P:defense response to bacterium"/>
    <property type="evidence" value="ECO:0007669"/>
    <property type="project" value="UniProtKB-KW"/>
</dbReference>
<accession>A0A4P8INL9</accession>
<evidence type="ECO:0000256" key="4">
    <source>
        <dbReference type="RuleBase" id="RU003788"/>
    </source>
</evidence>
<dbReference type="GO" id="GO:0009253">
    <property type="term" value="P:peptidoglycan catabolic process"/>
    <property type="evidence" value="ECO:0007669"/>
    <property type="project" value="InterPro"/>
</dbReference>
<comment type="catalytic activity">
    <reaction evidence="4">
        <text>Hydrolysis of (1-&gt;4)-beta-linkages between N-acetylmuramic acid and N-acetyl-D-glucosamine residues in a peptidoglycan and between N-acetyl-D-glucosamine residues in chitodextrins.</text>
        <dbReference type="EC" id="3.2.1.17"/>
    </reaction>
</comment>
<dbReference type="AlphaFoldDB" id="A0A4P8INL9"/>
<proteinExistence type="inferred from homology"/>
<keyword evidence="3" id="KW-1035">Host cytoplasm</keyword>
<organism evidence="5 6">
    <name type="scientific">Trinickia violacea</name>
    <dbReference type="NCBI Taxonomy" id="2571746"/>
    <lineage>
        <taxon>Bacteria</taxon>
        <taxon>Pseudomonadati</taxon>
        <taxon>Pseudomonadota</taxon>
        <taxon>Betaproteobacteria</taxon>
        <taxon>Burkholderiales</taxon>
        <taxon>Burkholderiaceae</taxon>
        <taxon>Trinickia</taxon>
    </lineage>
</organism>
<keyword evidence="4" id="KW-0378">Hydrolase</keyword>
<dbReference type="PANTHER" id="PTHR38107:SF3">
    <property type="entry name" value="LYSOZYME RRRD-RELATED"/>
    <property type="match status" value="1"/>
</dbReference>
<dbReference type="InterPro" id="IPR023346">
    <property type="entry name" value="Lysozyme-like_dom_sf"/>
</dbReference>
<name>A0A4P8INL9_9BURK</name>
<dbReference type="GO" id="GO:0016998">
    <property type="term" value="P:cell wall macromolecule catabolic process"/>
    <property type="evidence" value="ECO:0007669"/>
    <property type="project" value="InterPro"/>
</dbReference>
<dbReference type="EMBL" id="CP040077">
    <property type="protein sequence ID" value="QCP49135.1"/>
    <property type="molecule type" value="Genomic_DNA"/>
</dbReference>
<dbReference type="OrthoDB" id="5327667at2"/>
<evidence type="ECO:0000256" key="2">
    <source>
        <dbReference type="ARBA" id="ARBA00022638"/>
    </source>
</evidence>
<keyword evidence="6" id="KW-1185">Reference proteome</keyword>
<protein>
    <recommendedName>
        <fullName evidence="4">Lysozyme</fullName>
        <ecNumber evidence="4">3.2.1.17</ecNumber>
    </recommendedName>
</protein>
<evidence type="ECO:0000256" key="1">
    <source>
        <dbReference type="ARBA" id="ARBA00022529"/>
    </source>
</evidence>
<evidence type="ECO:0000313" key="6">
    <source>
        <dbReference type="Proteomes" id="UP000298656"/>
    </source>
</evidence>
<dbReference type="CDD" id="cd00737">
    <property type="entry name" value="lyz_endolysin_autolysin"/>
    <property type="match status" value="1"/>
</dbReference>
<dbReference type="EC" id="3.2.1.17" evidence="4"/>
<dbReference type="RefSeq" id="WP_137331966.1">
    <property type="nucleotide sequence ID" value="NZ_CP040077.1"/>
</dbReference>
<comment type="similarity">
    <text evidence="4">Belongs to the glycosyl hydrolase 24 family.</text>
</comment>
<dbReference type="InterPro" id="IPR033907">
    <property type="entry name" value="Endolysin_autolysin"/>
</dbReference>
<evidence type="ECO:0000256" key="3">
    <source>
        <dbReference type="ARBA" id="ARBA00023200"/>
    </source>
</evidence>
<keyword evidence="2 4" id="KW-0081">Bacteriolytic enzyme</keyword>
<dbReference type="KEGG" id="tvl:FAZ95_08055"/>
<dbReference type="Gene3D" id="1.10.530.40">
    <property type="match status" value="1"/>
</dbReference>
<dbReference type="Proteomes" id="UP000298656">
    <property type="component" value="Chromosome 1"/>
</dbReference>
<dbReference type="GO" id="GO:0031640">
    <property type="term" value="P:killing of cells of another organism"/>
    <property type="evidence" value="ECO:0007669"/>
    <property type="project" value="UniProtKB-KW"/>
</dbReference>
<dbReference type="PANTHER" id="PTHR38107">
    <property type="match status" value="1"/>
</dbReference>
<dbReference type="InterPro" id="IPR051018">
    <property type="entry name" value="Bacteriophage_GH24"/>
</dbReference>
<dbReference type="GO" id="GO:0003796">
    <property type="term" value="F:lysozyme activity"/>
    <property type="evidence" value="ECO:0007669"/>
    <property type="project" value="UniProtKB-EC"/>
</dbReference>
<sequence length="192" mass="21576">MTDPLYQCVTNTDPNSNINVYTSRLCRPWKISNEGLSFVAVIESGLLNGKNFQGHQVTDGFILTVYLDNRGLPTVGCGHLVVPNDKLKTGQAITIEQAQKFLRDDLAAVENRLNRDVKVPLYQFEYDALVSIVFNCGAYGGADKIIAKINIGNYNALFDFILTYRIGNNPNLKHRRFWEGRLFASGVYDARH</sequence>
<gene>
    <name evidence="5" type="ORF">FAZ95_08055</name>
</gene>